<evidence type="ECO:0000313" key="3">
    <source>
        <dbReference type="Proteomes" id="UP000007842"/>
    </source>
</evidence>
<dbReference type="KEGG" id="scy:SCATT_42980"/>
<dbReference type="PATRIC" id="fig|1003195.29.peg.4293"/>
<organism evidence="2 3">
    <name type="scientific">Streptantibioticus cattleyicolor (strain ATCC 35852 / DSM 46488 / JCM 4925 / NBRC 14057 / NRRL 8057)</name>
    <name type="common">Streptomyces cattleya</name>
    <dbReference type="NCBI Taxonomy" id="1003195"/>
    <lineage>
        <taxon>Bacteria</taxon>
        <taxon>Bacillati</taxon>
        <taxon>Actinomycetota</taxon>
        <taxon>Actinomycetes</taxon>
        <taxon>Kitasatosporales</taxon>
        <taxon>Streptomycetaceae</taxon>
        <taxon>Streptantibioticus</taxon>
    </lineage>
</organism>
<evidence type="ECO:0000313" key="2">
    <source>
        <dbReference type="EMBL" id="AEW96669.1"/>
    </source>
</evidence>
<evidence type="ECO:0000256" key="1">
    <source>
        <dbReference type="SAM" id="MobiDB-lite"/>
    </source>
</evidence>
<keyword evidence="3" id="KW-1185">Reference proteome</keyword>
<protein>
    <submittedName>
        <fullName evidence="2">Uncharacterized protein</fullName>
    </submittedName>
</protein>
<dbReference type="Proteomes" id="UP000007842">
    <property type="component" value="Chromosome"/>
</dbReference>
<reference evidence="3" key="1">
    <citation type="submission" date="2011-12" db="EMBL/GenBank/DDBJ databases">
        <title>Complete genome sequence of Streptomyces cattleya strain DSM 46488.</title>
        <authorList>
            <person name="Ou H.-Y."/>
            <person name="Li P."/>
            <person name="Zhao C."/>
            <person name="O'Hagan D."/>
            <person name="Deng Z."/>
        </authorList>
    </citation>
    <scope>NUCLEOTIDE SEQUENCE [LARGE SCALE GENOMIC DNA]</scope>
    <source>
        <strain evidence="3">ATCC 35852 / DSM 46488 / JCM 4925 / NBRC 14057 / NRRL 8057</strain>
    </source>
</reference>
<gene>
    <name evidence="2" type="ordered locus">SCATT_42980</name>
</gene>
<proteinExistence type="predicted"/>
<accession>G8WSW3</accession>
<feature type="region of interest" description="Disordered" evidence="1">
    <location>
        <begin position="15"/>
        <end position="39"/>
    </location>
</feature>
<dbReference type="EMBL" id="CP003219">
    <property type="protein sequence ID" value="AEW96669.1"/>
    <property type="molecule type" value="Genomic_DNA"/>
</dbReference>
<name>G8WSW3_STREN</name>
<dbReference type="HOGENOM" id="CLU_3317504_0_0_11"/>
<sequence>MSGGFLGGGEYRPLTAGRAGAGGARATVPGGYRVGPRTL</sequence>
<dbReference type="AlphaFoldDB" id="G8WSW3"/>